<feature type="chain" id="PRO_5021002757" description="TIGR02301 family protein" evidence="1">
    <location>
        <begin position="31"/>
        <end position="125"/>
    </location>
</feature>
<keyword evidence="1" id="KW-0732">Signal</keyword>
<reference evidence="2 3" key="1">
    <citation type="submission" date="2018-12" db="EMBL/GenBank/DDBJ databases">
        <authorList>
            <person name="Grouzdev D.S."/>
            <person name="Krutkina M.S."/>
        </authorList>
    </citation>
    <scope>NUCLEOTIDE SEQUENCE [LARGE SCALE GENOMIC DNA]</scope>
    <source>
        <strain evidence="2 3">RmlP026</strain>
    </source>
</reference>
<dbReference type="OrthoDB" id="9930082at2"/>
<accession>A0A4Q2U834</accession>
<proteinExistence type="predicted"/>
<evidence type="ECO:0008006" key="4">
    <source>
        <dbReference type="Google" id="ProtNLM"/>
    </source>
</evidence>
<protein>
    <recommendedName>
        <fullName evidence="4">TIGR02301 family protein</fullName>
    </recommendedName>
</protein>
<feature type="signal peptide" evidence="1">
    <location>
        <begin position="1"/>
        <end position="30"/>
    </location>
</feature>
<gene>
    <name evidence="2" type="ORF">D3273_05270</name>
</gene>
<dbReference type="Proteomes" id="UP000290759">
    <property type="component" value="Unassembled WGS sequence"/>
</dbReference>
<dbReference type="AlphaFoldDB" id="A0A4Q2U834"/>
<sequence>MPATLNRFGLAVSALTAAGAVALWQPSASAGQPRPVAEADDPLQVLADVVLIESDCRQFNVDYGRLFAYAERNGIRPVDIMPFGERRAAFDADYRRRARDTQGSRLCGALAQDRDALIPGVFTAR</sequence>
<keyword evidence="3" id="KW-1185">Reference proteome</keyword>
<name>A0A4Q2U834_9HYPH</name>
<dbReference type="RefSeq" id="WP_129224249.1">
    <property type="nucleotide sequence ID" value="NZ_QYBB01000004.1"/>
</dbReference>
<evidence type="ECO:0000256" key="1">
    <source>
        <dbReference type="SAM" id="SignalP"/>
    </source>
</evidence>
<organism evidence="2 3">
    <name type="scientific">Lichenibacterium minor</name>
    <dbReference type="NCBI Taxonomy" id="2316528"/>
    <lineage>
        <taxon>Bacteria</taxon>
        <taxon>Pseudomonadati</taxon>
        <taxon>Pseudomonadota</taxon>
        <taxon>Alphaproteobacteria</taxon>
        <taxon>Hyphomicrobiales</taxon>
        <taxon>Lichenihabitantaceae</taxon>
        <taxon>Lichenibacterium</taxon>
    </lineage>
</organism>
<comment type="caution">
    <text evidence="2">The sequence shown here is derived from an EMBL/GenBank/DDBJ whole genome shotgun (WGS) entry which is preliminary data.</text>
</comment>
<evidence type="ECO:0000313" key="2">
    <source>
        <dbReference type="EMBL" id="RYC32879.1"/>
    </source>
</evidence>
<dbReference type="EMBL" id="QYBB01000004">
    <property type="protein sequence ID" value="RYC32879.1"/>
    <property type="molecule type" value="Genomic_DNA"/>
</dbReference>
<evidence type="ECO:0000313" key="3">
    <source>
        <dbReference type="Proteomes" id="UP000290759"/>
    </source>
</evidence>
<reference evidence="2 3" key="2">
    <citation type="submission" date="2019-02" db="EMBL/GenBank/DDBJ databases">
        <title>'Lichenibacterium ramalinii' gen. nov. sp. nov., 'Lichenibacterium minor' gen. nov. sp. nov.</title>
        <authorList>
            <person name="Pankratov T."/>
        </authorList>
    </citation>
    <scope>NUCLEOTIDE SEQUENCE [LARGE SCALE GENOMIC DNA]</scope>
    <source>
        <strain evidence="2 3">RmlP026</strain>
    </source>
</reference>